<keyword evidence="6 7" id="KW-0067">ATP-binding</keyword>
<gene>
    <name evidence="12" type="ORF">Ae201684_002812</name>
</gene>
<evidence type="ECO:0000256" key="3">
    <source>
        <dbReference type="ARBA" id="ARBA00022679"/>
    </source>
</evidence>
<dbReference type="PROSITE" id="PS00107">
    <property type="entry name" value="PROTEIN_KINASE_ATP"/>
    <property type="match status" value="1"/>
</dbReference>
<dbReference type="CDD" id="cd13999">
    <property type="entry name" value="STKc_MAP3K-like"/>
    <property type="match status" value="1"/>
</dbReference>
<dbReference type="InterPro" id="IPR001245">
    <property type="entry name" value="Ser-Thr/Tyr_kinase_cat_dom"/>
</dbReference>
<dbReference type="GO" id="GO:0004674">
    <property type="term" value="F:protein serine/threonine kinase activity"/>
    <property type="evidence" value="ECO:0007669"/>
    <property type="project" value="UniProtKB-KW"/>
</dbReference>
<dbReference type="PANTHER" id="PTHR46485">
    <property type="entry name" value="LIM DOMAIN KINASE 1"/>
    <property type="match status" value="1"/>
</dbReference>
<dbReference type="InterPro" id="IPR000719">
    <property type="entry name" value="Prot_kinase_dom"/>
</dbReference>
<evidence type="ECO:0000259" key="10">
    <source>
        <dbReference type="PROSITE" id="PS50011"/>
    </source>
</evidence>
<dbReference type="SUPFAM" id="SSF50729">
    <property type="entry name" value="PH domain-like"/>
    <property type="match status" value="1"/>
</dbReference>
<dbReference type="SUPFAM" id="SSF47769">
    <property type="entry name" value="SAM/Pointed domain"/>
    <property type="match status" value="1"/>
</dbReference>
<dbReference type="SUPFAM" id="SSF56112">
    <property type="entry name" value="Protein kinase-like (PK-like)"/>
    <property type="match status" value="1"/>
</dbReference>
<dbReference type="PROSITE" id="PS50011">
    <property type="entry name" value="PROTEIN_KINASE_DOM"/>
    <property type="match status" value="1"/>
</dbReference>
<keyword evidence="2" id="KW-0723">Serine/threonine-protein kinase</keyword>
<evidence type="ECO:0000313" key="13">
    <source>
        <dbReference type="Proteomes" id="UP000481153"/>
    </source>
</evidence>
<comment type="similarity">
    <text evidence="1">Belongs to the protein kinase superfamily. TKL Ser/Thr protein kinase family.</text>
</comment>
<name>A0A6G0XNZ9_9STRA</name>
<dbReference type="Gene3D" id="2.30.29.30">
    <property type="entry name" value="Pleckstrin-homology domain (PH domain)/Phosphotyrosine-binding domain (PTB)"/>
    <property type="match status" value="1"/>
</dbReference>
<evidence type="ECO:0000259" key="9">
    <source>
        <dbReference type="PROSITE" id="PS50003"/>
    </source>
</evidence>
<keyword evidence="5" id="KW-0418">Kinase</keyword>
<sequence length="553" mass="63399">MPKKQPRSNEDRSSDRKAVGISPPEHTNDIIGTLRPQDLTLGPVIGHGAFSTVFSATYKGEKVALKRQTIDAHILRELAILKQIDHPNLLRYIGSCEWDHQGTKEVWIVSEFVQGGDVRKYLKGKKSMKLTWKQTVQVALDAAEGIRYLHEKRIIHRDIKAANMLLDENLRIRLCDFGFAREVAEENNSRPEVSSHSSHELFKRERRMSLCGTDAYMSPEMFFEEDYNESADIFSYGIVLMELICRRQANEDGFLMREPSKNFVVDMEQFRANVPRSCPLSLVLLAENCTSFEASGRPSAREIVEWLEDLKKDLHDDDQQSSDEGFSEMSMALTASIHEEDEETHDVAVGLQEEESHFDEESAPIYYGALHMPHGCMRRWRQRWVVIRDSTLSIYKSQKEYQATTEGNNGRVKPPVSTALAGCVIKQKKNRRWMVVHADRQLKLEFQAANLQDMQLWIAMLDRAIKIADYLETRRDVEATPQVVADPTDEIYKWLDSLGLARHYQTFKDKGFATIDFVRETGLGEDDFNFLGIENNKERDVLAHAALVLRGEV</sequence>
<dbReference type="SMART" id="SM00233">
    <property type="entry name" value="PH"/>
    <property type="match status" value="1"/>
</dbReference>
<evidence type="ECO:0008006" key="14">
    <source>
        <dbReference type="Google" id="ProtNLM"/>
    </source>
</evidence>
<dbReference type="InterPro" id="IPR011993">
    <property type="entry name" value="PH-like_dom_sf"/>
</dbReference>
<comment type="caution">
    <text evidence="12">The sequence shown here is derived from an EMBL/GenBank/DDBJ whole genome shotgun (WGS) entry which is preliminary data.</text>
</comment>
<reference evidence="12 13" key="1">
    <citation type="submission" date="2019-07" db="EMBL/GenBank/DDBJ databases">
        <title>Genomics analysis of Aphanomyces spp. identifies a new class of oomycete effector associated with host adaptation.</title>
        <authorList>
            <person name="Gaulin E."/>
        </authorList>
    </citation>
    <scope>NUCLEOTIDE SEQUENCE [LARGE SCALE GENOMIC DNA]</scope>
    <source>
        <strain evidence="12 13">ATCC 201684</strain>
    </source>
</reference>
<evidence type="ECO:0000256" key="2">
    <source>
        <dbReference type="ARBA" id="ARBA00022527"/>
    </source>
</evidence>
<dbReference type="InterPro" id="IPR011009">
    <property type="entry name" value="Kinase-like_dom_sf"/>
</dbReference>
<feature type="domain" description="PH" evidence="9">
    <location>
        <begin position="363"/>
        <end position="466"/>
    </location>
</feature>
<protein>
    <recommendedName>
        <fullName evidence="14">TKL/LISK/LISK-DD1 protein kinase</fullName>
    </recommendedName>
</protein>
<evidence type="ECO:0000313" key="12">
    <source>
        <dbReference type="EMBL" id="KAF0742143.1"/>
    </source>
</evidence>
<dbReference type="Gene3D" id="1.10.510.10">
    <property type="entry name" value="Transferase(Phosphotransferase) domain 1"/>
    <property type="match status" value="1"/>
</dbReference>
<dbReference type="AlphaFoldDB" id="A0A6G0XNZ9"/>
<keyword evidence="3" id="KW-0808">Transferase</keyword>
<keyword evidence="4 7" id="KW-0547">Nucleotide-binding</keyword>
<dbReference type="Proteomes" id="UP000481153">
    <property type="component" value="Unassembled WGS sequence"/>
</dbReference>
<dbReference type="InterPro" id="IPR017441">
    <property type="entry name" value="Protein_kinase_ATP_BS"/>
</dbReference>
<dbReference type="CDD" id="cd00821">
    <property type="entry name" value="PH"/>
    <property type="match status" value="1"/>
</dbReference>
<evidence type="ECO:0000256" key="1">
    <source>
        <dbReference type="ARBA" id="ARBA00005843"/>
    </source>
</evidence>
<evidence type="ECO:0000256" key="5">
    <source>
        <dbReference type="ARBA" id="ARBA00022777"/>
    </source>
</evidence>
<dbReference type="EMBL" id="VJMJ01000030">
    <property type="protein sequence ID" value="KAF0742143.1"/>
    <property type="molecule type" value="Genomic_DNA"/>
</dbReference>
<feature type="domain" description="Protein kinase" evidence="10">
    <location>
        <begin position="39"/>
        <end position="307"/>
    </location>
</feature>
<dbReference type="InterPro" id="IPR008271">
    <property type="entry name" value="Ser/Thr_kinase_AS"/>
</dbReference>
<evidence type="ECO:0000259" key="11">
    <source>
        <dbReference type="PROSITE" id="PS50105"/>
    </source>
</evidence>
<dbReference type="GO" id="GO:0005524">
    <property type="term" value="F:ATP binding"/>
    <property type="evidence" value="ECO:0007669"/>
    <property type="project" value="UniProtKB-UniRule"/>
</dbReference>
<evidence type="ECO:0000256" key="7">
    <source>
        <dbReference type="PROSITE-ProRule" id="PRU10141"/>
    </source>
</evidence>
<dbReference type="Gene3D" id="1.10.150.50">
    <property type="entry name" value="Transcription Factor, Ets-1"/>
    <property type="match status" value="1"/>
</dbReference>
<dbReference type="PROSITE" id="PS00108">
    <property type="entry name" value="PROTEIN_KINASE_ST"/>
    <property type="match status" value="1"/>
</dbReference>
<dbReference type="PROSITE" id="PS50003">
    <property type="entry name" value="PH_DOMAIN"/>
    <property type="match status" value="1"/>
</dbReference>
<dbReference type="Gene3D" id="3.30.200.20">
    <property type="entry name" value="Phosphorylase Kinase, domain 1"/>
    <property type="match status" value="1"/>
</dbReference>
<dbReference type="InterPro" id="IPR001849">
    <property type="entry name" value="PH_domain"/>
</dbReference>
<organism evidence="12 13">
    <name type="scientific">Aphanomyces euteiches</name>
    <dbReference type="NCBI Taxonomy" id="100861"/>
    <lineage>
        <taxon>Eukaryota</taxon>
        <taxon>Sar</taxon>
        <taxon>Stramenopiles</taxon>
        <taxon>Oomycota</taxon>
        <taxon>Saprolegniomycetes</taxon>
        <taxon>Saprolegniales</taxon>
        <taxon>Verrucalvaceae</taxon>
        <taxon>Aphanomyces</taxon>
    </lineage>
</organism>
<dbReference type="PROSITE" id="PS50105">
    <property type="entry name" value="SAM_DOMAIN"/>
    <property type="match status" value="1"/>
</dbReference>
<evidence type="ECO:0000256" key="6">
    <source>
        <dbReference type="ARBA" id="ARBA00022840"/>
    </source>
</evidence>
<keyword evidence="13" id="KW-1185">Reference proteome</keyword>
<dbReference type="InterPro" id="IPR001660">
    <property type="entry name" value="SAM"/>
</dbReference>
<evidence type="ECO:0000256" key="8">
    <source>
        <dbReference type="SAM" id="MobiDB-lite"/>
    </source>
</evidence>
<evidence type="ECO:0000256" key="4">
    <source>
        <dbReference type="ARBA" id="ARBA00022741"/>
    </source>
</evidence>
<dbReference type="Pfam" id="PF00169">
    <property type="entry name" value="PH"/>
    <property type="match status" value="1"/>
</dbReference>
<accession>A0A6G0XNZ9</accession>
<dbReference type="InterPro" id="IPR013761">
    <property type="entry name" value="SAM/pointed_sf"/>
</dbReference>
<feature type="region of interest" description="Disordered" evidence="8">
    <location>
        <begin position="1"/>
        <end position="29"/>
    </location>
</feature>
<dbReference type="VEuPathDB" id="FungiDB:AeMF1_004609"/>
<dbReference type="SMART" id="SM00220">
    <property type="entry name" value="S_TKc"/>
    <property type="match status" value="1"/>
</dbReference>
<feature type="compositionally biased region" description="Basic and acidic residues" evidence="8">
    <location>
        <begin position="7"/>
        <end position="18"/>
    </location>
</feature>
<dbReference type="PANTHER" id="PTHR46485:SF5">
    <property type="entry name" value="CENTER DIVIDER, ISOFORM A"/>
    <property type="match status" value="1"/>
</dbReference>
<feature type="domain" description="SAM" evidence="11">
    <location>
        <begin position="486"/>
        <end position="552"/>
    </location>
</feature>
<dbReference type="InterPro" id="IPR050940">
    <property type="entry name" value="Actin_reg-Ser/Thr_kinase"/>
</dbReference>
<proteinExistence type="inferred from homology"/>
<feature type="binding site" evidence="7">
    <location>
        <position position="66"/>
    </location>
    <ligand>
        <name>ATP</name>
        <dbReference type="ChEBI" id="CHEBI:30616"/>
    </ligand>
</feature>
<dbReference type="Pfam" id="PF07714">
    <property type="entry name" value="PK_Tyr_Ser-Thr"/>
    <property type="match status" value="1"/>
</dbReference>